<feature type="domain" description="Nrap protein" evidence="10">
    <location>
        <begin position="1030"/>
        <end position="1169"/>
    </location>
</feature>
<evidence type="ECO:0000313" key="13">
    <source>
        <dbReference type="Proteomes" id="UP000650467"/>
    </source>
</evidence>
<dbReference type="InterPro" id="IPR035368">
    <property type="entry name" value="Nrap_D3"/>
</dbReference>
<dbReference type="Pfam" id="PF17405">
    <property type="entry name" value="Nrap_D4"/>
    <property type="match status" value="1"/>
</dbReference>
<evidence type="ECO:0000259" key="7">
    <source>
        <dbReference type="Pfam" id="PF17403"/>
    </source>
</evidence>
<dbReference type="InterPro" id="IPR035369">
    <property type="entry name" value="Nrap_D4"/>
</dbReference>
<keyword evidence="3" id="KW-0694">RNA-binding</keyword>
<name>A0A835W611_CHLIN</name>
<dbReference type="InterPro" id="IPR035367">
    <property type="entry name" value="Nrap_D2"/>
</dbReference>
<proteinExistence type="inferred from homology"/>
<feature type="compositionally biased region" description="Acidic residues" evidence="5">
    <location>
        <begin position="46"/>
        <end position="71"/>
    </location>
</feature>
<evidence type="ECO:0000256" key="3">
    <source>
        <dbReference type="ARBA" id="ARBA00022884"/>
    </source>
</evidence>
<feature type="region of interest" description="Disordered" evidence="5">
    <location>
        <begin position="598"/>
        <end position="620"/>
    </location>
</feature>
<evidence type="ECO:0000259" key="10">
    <source>
        <dbReference type="Pfam" id="PF17406"/>
    </source>
</evidence>
<dbReference type="Gene3D" id="1.10.1410.10">
    <property type="match status" value="1"/>
</dbReference>
<keyword evidence="13" id="KW-1185">Reference proteome</keyword>
<feature type="domain" description="Nrap protein" evidence="9">
    <location>
        <begin position="805"/>
        <end position="971"/>
    </location>
</feature>
<dbReference type="Pfam" id="PF17406">
    <property type="entry name" value="Nrap_D5"/>
    <property type="match status" value="1"/>
</dbReference>
<evidence type="ECO:0000256" key="5">
    <source>
        <dbReference type="SAM" id="MobiDB-lite"/>
    </source>
</evidence>
<dbReference type="GO" id="GO:0006364">
    <property type="term" value="P:rRNA processing"/>
    <property type="evidence" value="ECO:0007669"/>
    <property type="project" value="TreeGrafter"/>
</dbReference>
<evidence type="ECO:0000313" key="12">
    <source>
        <dbReference type="EMBL" id="KAG2440710.1"/>
    </source>
</evidence>
<comment type="similarity">
    <text evidence="2">Belongs to the NRAP family.</text>
</comment>
<sequence>MPAKKKPAAAPAAPEFDDDDVEASDDFEGISDGDMGDGDLAGLGSEDLEDVGEDDADMDEGDEDEEGDNADFDGPGVAARLKEAARRQQPAGPGPSSAAAAGRHAGSLVADGALMMQSGTSDAAILQMETDELLGETRAAYIKGSGVEAVLTRLKEALQSMPEHEVPMSIAKGFVEALGLSAEDSLTIKPPAAVTVVGSYAARTAARPCPTVDVAVQLPTDYLTPKAHLNYRYHARRAVYLVAVARHLRDVSYSLFGEQRLEALHGDPSRPALLLAPAKADGFRLRLLPALAPTTFALPRLAPDRNGVRAHAKPTSSSAAAAAKPASKAGANGAAPANGQDQQQQAGLPTPHYSAGILMDMLLPVHAARLREVVSGPSGGGHLGDALLLLKVWARQHGLMPPPPPFASDATSAPAAASKPATAASGALAAATAFGGAAGGCLDGCVLSMLVLLLAERNKLAGAMSALQAFRAALALLADASAWSKGLVLARHQAGLQAAGVPAAQLAAAPPVSAFKAHHSVVFVDFTGFANVAAHMTKGGLAHAQHVARRTLALLDAPAEPDEAFGSVFLSPACPAAAFDYHCAVRLPPAAHWPWPAAPSAGAADAGADEDGGSGGSSLCRDRALVRDQEAQLEQLARQALTDRAKVVRVLRRPTCPNAQPDDLARGLVPLAGISSGSGSDGADASPDSESESVSIPIWLGAVLDPMLACRLVDVGPSADDGPAATRFRRFWGERSELRRWADGKITETAVWEVPQAQRHTIPDIILRHVAGRHLPDGASVATATGALDWALSARACPAGSGADVAAAAAASAAAEKLGKQLRALEGLALKVVSVQPLSGVARGTAPLPPLPHPLAGGAGAGKGADGGAAGGIPRCLDPMEVLVTLENSGRWPDDAAAFRKMKAALGLQLAGALSSSYGHHVSASEEAVDVLLDGFAFRLVLYSGRDEAMLERMADSAASGASGAAAATAAAAAAATPALAAAATAALAAAGGSAAGMSVGAGLLSPEESPLLLTWHHGLVSQVAGANASYAPAARLAGRWVAAHMMSNHVSPQAVELLVAAAFGGAGVPAGPPPGSRITGFLRFLQLLAHWPWSLKPLVVDPARELREPDRRALTRRFEERRAAREAPALYICTPRDRDSRHWTSRGPSAPVLQRLAVLAARSAAVLELLLQPPCCAATTSSASDAASAAALATCAAYASACPQLATPSGLPAEWGAVFATPAADFNALILLRKEALPHADLALPAGPREASAAAAGGGALKKAAAAALAASGLAALLLPPGGAVRDLLQGGNADAAVQQLDAPASGPDALSDVLEDAPPLEPPPKRARAFLRAFPDKVVAAKGASKLQLELLVGFDPVARLLAELAGSYGHLGTFCVDGLGGRLVGVRWAPDAFLPAPLRLNTAHTALPLMLTSAAEQEGAAGKAGAAGARVCVPNIIGVLREVKEVGLGLVEDVVMPPSSAKARAAW</sequence>
<accession>A0A835W611</accession>
<comment type="caution">
    <text evidence="12">The sequence shown here is derived from an EMBL/GenBank/DDBJ whole genome shotgun (WGS) entry which is preliminary data.</text>
</comment>
<dbReference type="GO" id="GO:0003723">
    <property type="term" value="F:RNA binding"/>
    <property type="evidence" value="ECO:0007669"/>
    <property type="project" value="UniProtKB-KW"/>
</dbReference>
<feature type="compositionally biased region" description="Low complexity" evidence="5">
    <location>
        <begin position="90"/>
        <end position="104"/>
    </location>
</feature>
<dbReference type="PANTHER" id="PTHR17972:SF0">
    <property type="entry name" value="NUCLEOLAR PROTEIN 6"/>
    <property type="match status" value="1"/>
</dbReference>
<dbReference type="Proteomes" id="UP000650467">
    <property type="component" value="Unassembled WGS sequence"/>
</dbReference>
<dbReference type="Gene3D" id="3.30.70.3030">
    <property type="match status" value="1"/>
</dbReference>
<protein>
    <recommendedName>
        <fullName evidence="14">U3 small nucleolar RNA-associated protein 22</fullName>
    </recommendedName>
</protein>
<dbReference type="EMBL" id="JAEHOC010000006">
    <property type="protein sequence ID" value="KAG2440710.1"/>
    <property type="molecule type" value="Genomic_DNA"/>
</dbReference>
<organism evidence="12 13">
    <name type="scientific">Chlamydomonas incerta</name>
    <dbReference type="NCBI Taxonomy" id="51695"/>
    <lineage>
        <taxon>Eukaryota</taxon>
        <taxon>Viridiplantae</taxon>
        <taxon>Chlorophyta</taxon>
        <taxon>core chlorophytes</taxon>
        <taxon>Chlorophyceae</taxon>
        <taxon>CS clade</taxon>
        <taxon>Chlamydomonadales</taxon>
        <taxon>Chlamydomonadaceae</taxon>
        <taxon>Chlamydomonas</taxon>
    </lineage>
</organism>
<feature type="compositionally biased region" description="Low complexity" evidence="5">
    <location>
        <begin position="316"/>
        <end position="347"/>
    </location>
</feature>
<feature type="domain" description="Nrap protein" evidence="11">
    <location>
        <begin position="1351"/>
        <end position="1457"/>
    </location>
</feature>
<dbReference type="GO" id="GO:0006409">
    <property type="term" value="P:tRNA export from nucleus"/>
    <property type="evidence" value="ECO:0007669"/>
    <property type="project" value="TreeGrafter"/>
</dbReference>
<dbReference type="Pfam" id="PF03813">
    <property type="entry name" value="Nrap"/>
    <property type="match status" value="1"/>
</dbReference>
<dbReference type="GO" id="GO:0032545">
    <property type="term" value="C:CURI complex"/>
    <property type="evidence" value="ECO:0007669"/>
    <property type="project" value="TreeGrafter"/>
</dbReference>
<feature type="compositionally biased region" description="Acidic residues" evidence="5">
    <location>
        <begin position="15"/>
        <end position="37"/>
    </location>
</feature>
<feature type="domain" description="Nrap protein" evidence="8">
    <location>
        <begin position="627"/>
        <end position="775"/>
    </location>
</feature>
<dbReference type="InterPro" id="IPR035082">
    <property type="entry name" value="Nrap_D1"/>
</dbReference>
<comment type="subcellular location">
    <subcellularLocation>
        <location evidence="1">Nucleus</location>
        <location evidence="1">Nucleolus</location>
    </subcellularLocation>
</comment>
<feature type="region of interest" description="Disordered" evidence="5">
    <location>
        <begin position="306"/>
        <end position="350"/>
    </location>
</feature>
<evidence type="ECO:0000256" key="1">
    <source>
        <dbReference type="ARBA" id="ARBA00004604"/>
    </source>
</evidence>
<dbReference type="Pfam" id="PF17404">
    <property type="entry name" value="Nrap_D3"/>
    <property type="match status" value="1"/>
</dbReference>
<dbReference type="GO" id="GO:0032040">
    <property type="term" value="C:small-subunit processome"/>
    <property type="evidence" value="ECO:0007669"/>
    <property type="project" value="TreeGrafter"/>
</dbReference>
<dbReference type="OrthoDB" id="10251401at2759"/>
<dbReference type="InterPro" id="IPR035371">
    <property type="entry name" value="Nrap_D6"/>
</dbReference>
<evidence type="ECO:0000259" key="6">
    <source>
        <dbReference type="Pfam" id="PF03813"/>
    </source>
</evidence>
<dbReference type="Pfam" id="PF17407">
    <property type="entry name" value="Nrap_D6"/>
    <property type="match status" value="1"/>
</dbReference>
<dbReference type="Pfam" id="PF17403">
    <property type="entry name" value="Nrap_D2"/>
    <property type="match status" value="1"/>
</dbReference>
<evidence type="ECO:0000259" key="9">
    <source>
        <dbReference type="Pfam" id="PF17405"/>
    </source>
</evidence>
<evidence type="ECO:0000256" key="2">
    <source>
        <dbReference type="ARBA" id="ARBA00006674"/>
    </source>
</evidence>
<dbReference type="InterPro" id="IPR035370">
    <property type="entry name" value="Nrap_D5"/>
</dbReference>
<feature type="region of interest" description="Disordered" evidence="5">
    <location>
        <begin position="1"/>
        <end position="104"/>
    </location>
</feature>
<evidence type="ECO:0000259" key="8">
    <source>
        <dbReference type="Pfam" id="PF17404"/>
    </source>
</evidence>
<feature type="domain" description="Nrap protein" evidence="6">
    <location>
        <begin position="212"/>
        <end position="371"/>
    </location>
</feature>
<reference evidence="12" key="1">
    <citation type="journal article" date="2020" name="bioRxiv">
        <title>Comparative genomics of Chlamydomonas.</title>
        <authorList>
            <person name="Craig R.J."/>
            <person name="Hasan A.R."/>
            <person name="Ness R.W."/>
            <person name="Keightley P.D."/>
        </authorList>
    </citation>
    <scope>NUCLEOTIDE SEQUENCE</scope>
    <source>
        <strain evidence="12">SAG 7.73</strain>
    </source>
</reference>
<evidence type="ECO:0000259" key="11">
    <source>
        <dbReference type="Pfam" id="PF17407"/>
    </source>
</evidence>
<keyword evidence="4" id="KW-0539">Nucleus</keyword>
<dbReference type="InterPro" id="IPR005554">
    <property type="entry name" value="NOL6/Upt22"/>
</dbReference>
<dbReference type="PANTHER" id="PTHR17972">
    <property type="entry name" value="NUCLEOLAR RNA-ASSOCIATED PROTEIN"/>
    <property type="match status" value="1"/>
</dbReference>
<dbReference type="GO" id="GO:0034456">
    <property type="term" value="C:UTP-C complex"/>
    <property type="evidence" value="ECO:0007669"/>
    <property type="project" value="TreeGrafter"/>
</dbReference>
<gene>
    <name evidence="12" type="ORF">HXX76_003567</name>
</gene>
<evidence type="ECO:0008006" key="14">
    <source>
        <dbReference type="Google" id="ProtNLM"/>
    </source>
</evidence>
<evidence type="ECO:0000256" key="4">
    <source>
        <dbReference type="ARBA" id="ARBA00023242"/>
    </source>
</evidence>
<feature type="domain" description="Nrap protein" evidence="7">
    <location>
        <begin position="384"/>
        <end position="571"/>
    </location>
</feature>